<dbReference type="Proteomes" id="UP000239203">
    <property type="component" value="Unassembled WGS sequence"/>
</dbReference>
<dbReference type="AlphaFoldDB" id="A0A2S6GH75"/>
<dbReference type="RefSeq" id="WP_104481923.1">
    <property type="nucleotide sequence ID" value="NZ_CP154825.1"/>
</dbReference>
<keyword evidence="3" id="KW-1185">Reference proteome</keyword>
<evidence type="ECO:0000256" key="1">
    <source>
        <dbReference type="SAM" id="MobiDB-lite"/>
    </source>
</evidence>
<protein>
    <submittedName>
        <fullName evidence="2">Heparin binding hemagglutinin HbhA</fullName>
    </submittedName>
</protein>
<comment type="caution">
    <text evidence="2">The sequence shown here is derived from an EMBL/GenBank/DDBJ whole genome shotgun (WGS) entry which is preliminary data.</text>
</comment>
<organism evidence="2 3">
    <name type="scientific">Actinokineospora auranticolor</name>
    <dbReference type="NCBI Taxonomy" id="155976"/>
    <lineage>
        <taxon>Bacteria</taxon>
        <taxon>Bacillati</taxon>
        <taxon>Actinomycetota</taxon>
        <taxon>Actinomycetes</taxon>
        <taxon>Pseudonocardiales</taxon>
        <taxon>Pseudonocardiaceae</taxon>
        <taxon>Actinokineospora</taxon>
    </lineage>
</organism>
<feature type="region of interest" description="Disordered" evidence="1">
    <location>
        <begin position="183"/>
        <end position="212"/>
    </location>
</feature>
<sequence>MTQKTLPTDGDTRRAGDLVHTALEQARTPLLAALGAGDLAAKAVLDAVGKAKARAEATRGDLPTDIGGLRDRFDPAELRRLIDEYTGAAVRLYQQLAEHGEDALGKLRSQPQVKKLEEAIEAAQSRVGDAAGDARTLAEEIFTKVTRKTREAGEKTATAAEDAAAEVAETVLDAGDEVATEIRATTERVADKADKAARKPTVRKAPAKPTSE</sequence>
<reference evidence="2 3" key="1">
    <citation type="submission" date="2018-02" db="EMBL/GenBank/DDBJ databases">
        <title>Genomic Encyclopedia of Archaeal and Bacterial Type Strains, Phase II (KMG-II): from individual species to whole genera.</title>
        <authorList>
            <person name="Goeker M."/>
        </authorList>
    </citation>
    <scope>NUCLEOTIDE SEQUENCE [LARGE SCALE GENOMIC DNA]</scope>
    <source>
        <strain evidence="2 3">YU 961-1</strain>
    </source>
</reference>
<feature type="compositionally biased region" description="Basic and acidic residues" evidence="1">
    <location>
        <begin position="184"/>
        <end position="197"/>
    </location>
</feature>
<dbReference type="OrthoDB" id="5189864at2"/>
<name>A0A2S6GH75_9PSEU</name>
<gene>
    <name evidence="2" type="ORF">CLV40_119122</name>
</gene>
<accession>A0A2S6GH75</accession>
<evidence type="ECO:0000313" key="2">
    <source>
        <dbReference type="EMBL" id="PPK64555.1"/>
    </source>
</evidence>
<evidence type="ECO:0000313" key="3">
    <source>
        <dbReference type="Proteomes" id="UP000239203"/>
    </source>
</evidence>
<proteinExistence type="predicted"/>
<dbReference type="EMBL" id="PTIX01000019">
    <property type="protein sequence ID" value="PPK64555.1"/>
    <property type="molecule type" value="Genomic_DNA"/>
</dbReference>